<evidence type="ECO:0000256" key="4">
    <source>
        <dbReference type="ARBA" id="ARBA00022679"/>
    </source>
</evidence>
<evidence type="ECO:0000256" key="8">
    <source>
        <dbReference type="ARBA" id="ARBA00023012"/>
    </source>
</evidence>
<evidence type="ECO:0000313" key="11">
    <source>
        <dbReference type="EMBL" id="OBR64310.1"/>
    </source>
</evidence>
<feature type="transmembrane region" description="Helical" evidence="9">
    <location>
        <begin position="163"/>
        <end position="184"/>
    </location>
</feature>
<dbReference type="InterPro" id="IPR003594">
    <property type="entry name" value="HATPase_dom"/>
</dbReference>
<dbReference type="InterPro" id="IPR036890">
    <property type="entry name" value="HATPase_C_sf"/>
</dbReference>
<sequence length="559" mass="62950">MLKELLLQFFLSVLPVFSFLLWHDKERGWKGFKPFIAFTSGAAIVLCVLTSTVVHGYDVDFRIVPYLIGSLYGGYPVFMGLSLLYICTRLPQMDNIWEALSFGVFTIFFMITFLVVYRSFQRAAASGRERIGLLMTAVLSCVLVVSLNIYINQVRMEWTASLIVELAFGISGILLSIWLSIYIIESINEKQLLHIKVNQLSNNYRNEVEKLQQFIDKAPLAVMIINDQGQITHANEESLGLNSLGTAYHDAESLKGERFQDVFQEDGDHICVELLQQALQGQSANTITEVTGEKILLYTSITIHDTVDGGITGAALIAKDVTELNQLRDEVDRMERLSLVGQMAASITHEIRNPMAVIRGFVQLLQERSPQSQHEYYRIIMEELDRTNQIINDFLSLAQNRELKMEFASLNASIQDIVPLLLADANLRGQSLKVNLCPELPGMMLNDREMKQMLLNLARNGMEAMGEKGVLSISTTYTEQEVSIHIRDEGVGIPQEKMKHLFEPFFTTKTRGTGLGLPLCLSIVERHRGKIEVQSAEGQGTVFIVTFNILEPDFEHNTA</sequence>
<keyword evidence="5" id="KW-0547">Nucleotide-binding</keyword>
<dbReference type="Pfam" id="PF00512">
    <property type="entry name" value="HisKA"/>
    <property type="match status" value="1"/>
</dbReference>
<keyword evidence="9" id="KW-0472">Membrane</keyword>
<comment type="caution">
    <text evidence="11">The sequence shown here is derived from an EMBL/GenBank/DDBJ whole genome shotgun (WGS) entry which is preliminary data.</text>
</comment>
<organism evidence="11 12">
    <name type="scientific">Paenibacillus oryzae</name>
    <dbReference type="NCBI Taxonomy" id="1844972"/>
    <lineage>
        <taxon>Bacteria</taxon>
        <taxon>Bacillati</taxon>
        <taxon>Bacillota</taxon>
        <taxon>Bacilli</taxon>
        <taxon>Bacillales</taxon>
        <taxon>Paenibacillaceae</taxon>
        <taxon>Paenibacillus</taxon>
    </lineage>
</organism>
<dbReference type="GO" id="GO:0000155">
    <property type="term" value="F:phosphorelay sensor kinase activity"/>
    <property type="evidence" value="ECO:0007669"/>
    <property type="project" value="InterPro"/>
</dbReference>
<evidence type="ECO:0000313" key="12">
    <source>
        <dbReference type="Proteomes" id="UP000092024"/>
    </source>
</evidence>
<dbReference type="STRING" id="1844972.A7K91_12375"/>
<accession>A0A1A5YFY3</accession>
<dbReference type="Gene3D" id="3.30.450.20">
    <property type="entry name" value="PAS domain"/>
    <property type="match status" value="1"/>
</dbReference>
<keyword evidence="6" id="KW-0418">Kinase</keyword>
<dbReference type="SUPFAM" id="SSF55874">
    <property type="entry name" value="ATPase domain of HSP90 chaperone/DNA topoisomerase II/histidine kinase"/>
    <property type="match status" value="1"/>
</dbReference>
<dbReference type="RefSeq" id="WP_068684847.1">
    <property type="nucleotide sequence ID" value="NZ_LYPA01000065.1"/>
</dbReference>
<dbReference type="OrthoDB" id="9759607at2"/>
<dbReference type="Gene3D" id="1.10.287.130">
    <property type="match status" value="1"/>
</dbReference>
<feature type="transmembrane region" description="Helical" evidence="9">
    <location>
        <begin position="99"/>
        <end position="119"/>
    </location>
</feature>
<evidence type="ECO:0000256" key="9">
    <source>
        <dbReference type="SAM" id="Phobius"/>
    </source>
</evidence>
<evidence type="ECO:0000256" key="7">
    <source>
        <dbReference type="ARBA" id="ARBA00022840"/>
    </source>
</evidence>
<dbReference type="SUPFAM" id="SSF47384">
    <property type="entry name" value="Homodimeric domain of signal transducing histidine kinase"/>
    <property type="match status" value="1"/>
</dbReference>
<evidence type="ECO:0000256" key="3">
    <source>
        <dbReference type="ARBA" id="ARBA00022553"/>
    </source>
</evidence>
<dbReference type="AlphaFoldDB" id="A0A1A5YFY3"/>
<feature type="transmembrane region" description="Helical" evidence="9">
    <location>
        <begin position="131"/>
        <end position="151"/>
    </location>
</feature>
<keyword evidence="9" id="KW-1133">Transmembrane helix</keyword>
<dbReference type="EMBL" id="LYPA01000065">
    <property type="protein sequence ID" value="OBR64310.1"/>
    <property type="molecule type" value="Genomic_DNA"/>
</dbReference>
<dbReference type="InterPro" id="IPR000014">
    <property type="entry name" value="PAS"/>
</dbReference>
<evidence type="ECO:0000259" key="10">
    <source>
        <dbReference type="PROSITE" id="PS50109"/>
    </source>
</evidence>
<dbReference type="PANTHER" id="PTHR43065:SF46">
    <property type="entry name" value="C4-DICARBOXYLATE TRANSPORT SENSOR PROTEIN DCTB"/>
    <property type="match status" value="1"/>
</dbReference>
<keyword evidence="7" id="KW-0067">ATP-binding</keyword>
<feature type="domain" description="Histidine kinase" evidence="10">
    <location>
        <begin position="346"/>
        <end position="551"/>
    </location>
</feature>
<dbReference type="InterPro" id="IPR036097">
    <property type="entry name" value="HisK_dim/P_sf"/>
</dbReference>
<dbReference type="NCBIfam" id="TIGR00229">
    <property type="entry name" value="sensory_box"/>
    <property type="match status" value="1"/>
</dbReference>
<keyword evidence="12" id="KW-1185">Reference proteome</keyword>
<protein>
    <recommendedName>
        <fullName evidence="2">histidine kinase</fullName>
        <ecNumber evidence="2">2.7.13.3</ecNumber>
    </recommendedName>
</protein>
<name>A0A1A5YFY3_9BACL</name>
<evidence type="ECO:0000256" key="2">
    <source>
        <dbReference type="ARBA" id="ARBA00012438"/>
    </source>
</evidence>
<dbReference type="InterPro" id="IPR004358">
    <property type="entry name" value="Sig_transdc_His_kin-like_C"/>
</dbReference>
<dbReference type="GO" id="GO:0005524">
    <property type="term" value="F:ATP binding"/>
    <property type="evidence" value="ECO:0007669"/>
    <property type="project" value="UniProtKB-KW"/>
</dbReference>
<dbReference type="InterPro" id="IPR035965">
    <property type="entry name" value="PAS-like_dom_sf"/>
</dbReference>
<feature type="transmembrane region" description="Helical" evidence="9">
    <location>
        <begin position="63"/>
        <end position="87"/>
    </location>
</feature>
<dbReference type="InterPro" id="IPR005467">
    <property type="entry name" value="His_kinase_dom"/>
</dbReference>
<dbReference type="EC" id="2.7.13.3" evidence="2"/>
<reference evidence="11 12" key="1">
    <citation type="submission" date="2016-05" db="EMBL/GenBank/DDBJ databases">
        <title>Paenibacillus oryzae. sp. nov., isolated from the rice root.</title>
        <authorList>
            <person name="Zhang J."/>
            <person name="Zhang X."/>
        </authorList>
    </citation>
    <scope>NUCLEOTIDE SEQUENCE [LARGE SCALE GENOMIC DNA]</scope>
    <source>
        <strain evidence="11 12">1DrF-4</strain>
    </source>
</reference>
<keyword evidence="8" id="KW-0902">Two-component regulatory system</keyword>
<gene>
    <name evidence="11" type="ORF">A7K91_12375</name>
</gene>
<dbReference type="Gene3D" id="3.30.565.10">
    <property type="entry name" value="Histidine kinase-like ATPase, C-terminal domain"/>
    <property type="match status" value="1"/>
</dbReference>
<keyword evidence="3" id="KW-0597">Phosphoprotein</keyword>
<dbReference type="CDD" id="cd00082">
    <property type="entry name" value="HisKA"/>
    <property type="match status" value="1"/>
</dbReference>
<dbReference type="SMART" id="SM00387">
    <property type="entry name" value="HATPase_c"/>
    <property type="match status" value="1"/>
</dbReference>
<dbReference type="InterPro" id="IPR003661">
    <property type="entry name" value="HisK_dim/P_dom"/>
</dbReference>
<evidence type="ECO:0000256" key="1">
    <source>
        <dbReference type="ARBA" id="ARBA00000085"/>
    </source>
</evidence>
<dbReference type="Pfam" id="PF08448">
    <property type="entry name" value="PAS_4"/>
    <property type="match status" value="1"/>
</dbReference>
<dbReference type="Pfam" id="PF02518">
    <property type="entry name" value="HATPase_c"/>
    <property type="match status" value="1"/>
</dbReference>
<proteinExistence type="predicted"/>
<dbReference type="Proteomes" id="UP000092024">
    <property type="component" value="Unassembled WGS sequence"/>
</dbReference>
<dbReference type="SUPFAM" id="SSF55785">
    <property type="entry name" value="PYP-like sensor domain (PAS domain)"/>
    <property type="match status" value="1"/>
</dbReference>
<evidence type="ECO:0000256" key="6">
    <source>
        <dbReference type="ARBA" id="ARBA00022777"/>
    </source>
</evidence>
<keyword evidence="4" id="KW-0808">Transferase</keyword>
<dbReference type="SMART" id="SM00388">
    <property type="entry name" value="HisKA"/>
    <property type="match status" value="1"/>
</dbReference>
<keyword evidence="9" id="KW-0812">Transmembrane</keyword>
<dbReference type="InterPro" id="IPR013656">
    <property type="entry name" value="PAS_4"/>
</dbReference>
<dbReference type="PANTHER" id="PTHR43065">
    <property type="entry name" value="SENSOR HISTIDINE KINASE"/>
    <property type="match status" value="1"/>
</dbReference>
<dbReference type="PRINTS" id="PR00344">
    <property type="entry name" value="BCTRLSENSOR"/>
</dbReference>
<comment type="catalytic activity">
    <reaction evidence="1">
        <text>ATP + protein L-histidine = ADP + protein N-phospho-L-histidine.</text>
        <dbReference type="EC" id="2.7.13.3"/>
    </reaction>
</comment>
<feature type="transmembrane region" description="Helical" evidence="9">
    <location>
        <begin position="35"/>
        <end position="57"/>
    </location>
</feature>
<evidence type="ECO:0000256" key="5">
    <source>
        <dbReference type="ARBA" id="ARBA00022741"/>
    </source>
</evidence>
<dbReference type="PROSITE" id="PS50109">
    <property type="entry name" value="HIS_KIN"/>
    <property type="match status" value="1"/>
</dbReference>
<feature type="transmembrane region" description="Helical" evidence="9">
    <location>
        <begin position="6"/>
        <end position="23"/>
    </location>
</feature>